<feature type="repeat" description="ANK" evidence="3">
    <location>
        <begin position="901"/>
        <end position="933"/>
    </location>
</feature>
<dbReference type="GO" id="GO:0009116">
    <property type="term" value="P:nucleoside metabolic process"/>
    <property type="evidence" value="ECO:0007669"/>
    <property type="project" value="InterPro"/>
</dbReference>
<feature type="repeat" description="ANK" evidence="3">
    <location>
        <begin position="1813"/>
        <end position="1854"/>
    </location>
</feature>
<dbReference type="Pfam" id="PF12796">
    <property type="entry name" value="Ank_2"/>
    <property type="match status" value="10"/>
</dbReference>
<keyword evidence="1" id="KW-0677">Repeat</keyword>
<evidence type="ECO:0000259" key="4">
    <source>
        <dbReference type="Pfam" id="PF01048"/>
    </source>
</evidence>
<dbReference type="Pfam" id="PF13637">
    <property type="entry name" value="Ank_4"/>
    <property type="match status" value="1"/>
</dbReference>
<evidence type="ECO:0000259" key="6">
    <source>
        <dbReference type="Pfam" id="PF24883"/>
    </source>
</evidence>
<evidence type="ECO:0000313" key="8">
    <source>
        <dbReference type="Proteomes" id="UP000033540"/>
    </source>
</evidence>
<dbReference type="EMBL" id="JZEE01000692">
    <property type="protein sequence ID" value="KJK61165.1"/>
    <property type="molecule type" value="Genomic_DNA"/>
</dbReference>
<feature type="repeat" description="ANK" evidence="3">
    <location>
        <begin position="1115"/>
        <end position="1147"/>
    </location>
</feature>
<feature type="repeat" description="ANK" evidence="3">
    <location>
        <begin position="1991"/>
        <end position="2023"/>
    </location>
</feature>
<sequence length="2246" mass="245697">MPPLENAAYTIGWICALPLEMVAARSMLDTSHGKPAEQHVRDDNSYFLGSVGAHNVVIACTSSYGTVNAAVVAAKIPFSFPSVRFGLLVGIGGGVPNLTCDIRLGDVVVSRPCGTSGGVVRWDMGKALVGGEFHRTGVLSKPPLVLLNALAALEVEYELGLGLLDEYLGEVVVRNKSAKFRAEYAYQGTDHDKLYLPDYAHPEGGETCELCDEGMLVVRENRETLAPVVHYGTIASGDQVIKDARKRDEIAREIGALCFEMEAAGLMDNFPCLVIRGICDYADSHKNKRWQRYAAVAAAAFAKELLGQITPQGVDQTPTVAEVLKEDLRQIKQDIGGIKEVMTATSEEKTRSRIVNWIPANDYGFRYTKVLSERQEGTGGWLLESSEFRSWLSDETNMLFCPGIRGSGKSVLVSMVIEHLLHTYPSDKLAEHRTAVTFLYCDYKMRDQQDVPQLLSSILKQLLQQTPVIPVEVKSLYERQSILDISMGLQEVKDAILWTLQGYNRTYLVVDALDECAEDVQVDLVNCIRELQGSRQVKALITSRDIRRIVRQFEDDTILPIHAHAEDVQKYVEGNMARLPAFIASNIDLQEMVKTQIVQRTEGMFLLARLHLMLIKHQVSEKRVRLALKELPRGEGGLEDAYGSVMQRIEDQPLEYRKLAQRVLSWIVYAERMLGPSELRHALAVEEGAEDIDETDAPDLDIMVSVCMGLVTVDLPSNTIRLIHVTTQEYLRGVGEPWVSSTYEDMAVTCIRYLSLQPFKSGPCQNIQALRARQAGYVFLKYAGAHWGHHARPVQTAISDTAVSFLMNRALVSSSIHVPFPSAVKAGVVKELPLEATGLHVAVWFDLPDILCRLLESGAVVDEVDSTNRTALHWATRLNHQDAVEKLLRGKADVERIDPVIDHSPLHLAISLGHTGLARVLIRYGADIGSQNSDGYNALHWACSCEDEEMVQILLDEGADVNAVLMRTTLASGSEENGLSDEDACISGAENTQDEDGSNDEMSEYTPTALQIATISENLEIMRLLVCAGADVELCGRPGESPLSIAASSGCTNLVQYLIESGAKVDGGGYMDEPALTPLHWAATEGCLEVVQQLLDAKASINAISIDNIGEKTGMRVTALQLASAYGHDLVVRLLLDNGANPMLASEKKESPLYLALVGQHVDVVRTLLKTELLDTDIQYFLHTAVQIDDTDVVKLVLEMSGLVDVGQSLFYALLSITSDNDIEDEMVPFLLKQGVPHNSTIEGFTALHVAAIRGHVKSVKALLSHGADISATNEQGRTAVHLAASCRRLNVLRLFQNLGLLSTSIMEQRDEEGNTALHCAIGKTINLPTRVVAEVSAEDEQLEVIKLLASEGADTNARTLAGEAPLHLLANIEHPELILPLADLLIEYGANINAMDFDGCTSLHLAVKNCQDDLVAILLYQEADTEIMNENGETALELAERLDFQGIVHALLSAGATGRQNQELHRLAQSECLRLAQELIERGDSIAPSMLEDMMCRAAEDGHDVLILYLLAHMRDDQYKASLDTALHIAASYRRRGIVEHLVRCGVPVLDYTIEYFIQAGDHEMVHMLLSHSGAPSWSLLRLAVNSGDEQIVRYLLNSGAPMILRGPDGSMVDTAIHSAAGSGHVHVARLLLDHGGDLNATISSDGVSVTALEVAAASCQTAVMRLLLNRGALADQAVLNLAVESGDEAVVRTLLEYGVTVEINALCLAIKCAVERLCDLLLKHVDDINTLNDTGYGPLHFAVVYWKPSIAKMLLNQKAKVDIQTSYEQETPNGLNIVAETPLHIAARVGNRDMAQILLQHGADIHALDDRGRTPLHLAASRDWYNGSIDQRGDFVLQLLLDWGADVHSRCGHRGTTALMRATSFGYDKGVRSLLKHGAVDSADARGMTSLHRAASSGHLGILQLLLEIGSDANSKDENGKTALHLAVCNSEGETTKCLVAHQQTNSHATDNEGLTALHYASKKGHYQSIAALSLAPEFSSLVRLPTLDGVTALHLAVQGCFSTLVQFLLKHGADPNDADIDGWTALHYVASRDDYEMFEITWLLGEYGADPGLVDNMGFTPLDMLSQDDREGMLKMLQDAAVSARLGRGARLVGYETGEDQADEVEVRSEALTLSDFHDLHTEGSLSYEDGSALRFLSNALAVTGILSFISTGLTPALSDYRYLMDATCDMVQCDQFLGCENWVISLILDVGLLDRWKREEEGNRRLSFGELANRAKRLEDCLENGIRELSSKRPVLQMQSAP</sequence>
<feature type="repeat" description="ANK" evidence="3">
    <location>
        <begin position="1399"/>
        <end position="1431"/>
    </location>
</feature>
<dbReference type="SMART" id="SM00248">
    <property type="entry name" value="ANK"/>
    <property type="match status" value="31"/>
</dbReference>
<dbReference type="Pfam" id="PF22939">
    <property type="entry name" value="WHD_GPIID"/>
    <property type="match status" value="1"/>
</dbReference>
<evidence type="ECO:0000313" key="7">
    <source>
        <dbReference type="EMBL" id="KJK61165.1"/>
    </source>
</evidence>
<feature type="repeat" description="ANK" evidence="3">
    <location>
        <begin position="934"/>
        <end position="966"/>
    </location>
</feature>
<dbReference type="PRINTS" id="PR01415">
    <property type="entry name" value="ANKYRIN"/>
</dbReference>
<feature type="repeat" description="ANK" evidence="3">
    <location>
        <begin position="1736"/>
        <end position="1768"/>
    </location>
</feature>
<organism evidence="7 8">
    <name type="scientific">Aspergillus parasiticus (strain ATCC 56775 / NRRL 5862 / SRRC 143 / SU-1)</name>
    <dbReference type="NCBI Taxonomy" id="1403190"/>
    <lineage>
        <taxon>Eukaryota</taxon>
        <taxon>Fungi</taxon>
        <taxon>Dikarya</taxon>
        <taxon>Ascomycota</taxon>
        <taxon>Pezizomycotina</taxon>
        <taxon>Eurotiomycetes</taxon>
        <taxon>Eurotiomycetidae</taxon>
        <taxon>Eurotiales</taxon>
        <taxon>Aspergillaceae</taxon>
        <taxon>Aspergillus</taxon>
        <taxon>Aspergillus subgen. Circumdati</taxon>
    </lineage>
</organism>
<dbReference type="PANTHER" id="PTHR24126">
    <property type="entry name" value="ANKYRIN REPEAT, PH AND SEC7 DOMAIN CONTAINING PROTEIN SECG-RELATED"/>
    <property type="match status" value="1"/>
</dbReference>
<dbReference type="PANTHER" id="PTHR24126:SF14">
    <property type="entry name" value="ANK_REP_REGION DOMAIN-CONTAINING PROTEIN"/>
    <property type="match status" value="1"/>
</dbReference>
<dbReference type="InterPro" id="IPR035994">
    <property type="entry name" value="Nucleoside_phosphorylase_sf"/>
</dbReference>
<dbReference type="Gene3D" id="3.40.50.1580">
    <property type="entry name" value="Nucleoside phosphorylase domain"/>
    <property type="match status" value="1"/>
</dbReference>
<dbReference type="STRING" id="1403190.A0A0F0I0B3"/>
<gene>
    <name evidence="7" type="ORF">P875_00042658</name>
</gene>
<feature type="repeat" description="ANK" evidence="3">
    <location>
        <begin position="1888"/>
        <end position="1920"/>
    </location>
</feature>
<feature type="domain" description="Nucleoside phosphorylase" evidence="4">
    <location>
        <begin position="10"/>
        <end position="300"/>
    </location>
</feature>
<dbReference type="Pfam" id="PF11951">
    <property type="entry name" value="Fungal_trans_2"/>
    <property type="match status" value="1"/>
</dbReference>
<keyword evidence="2 3" id="KW-0040">ANK repeat</keyword>
<feature type="repeat" description="ANK" evidence="3">
    <location>
        <begin position="1362"/>
        <end position="1398"/>
    </location>
</feature>
<dbReference type="SUPFAM" id="SSF53167">
    <property type="entry name" value="Purine and uridine phosphorylases"/>
    <property type="match status" value="1"/>
</dbReference>
<feature type="repeat" description="ANK" evidence="3">
    <location>
        <begin position="1074"/>
        <end position="1106"/>
    </location>
</feature>
<protein>
    <submittedName>
        <fullName evidence="7">ANK ankyrin repeat protein</fullName>
    </submittedName>
</protein>
<evidence type="ECO:0000256" key="3">
    <source>
        <dbReference type="PROSITE-ProRule" id="PRU00023"/>
    </source>
</evidence>
<proteinExistence type="predicted"/>
<name>A0A0F0I0B3_ASPPU</name>
<dbReference type="Gene3D" id="1.25.40.20">
    <property type="entry name" value="Ankyrin repeat-containing domain"/>
    <property type="match status" value="8"/>
</dbReference>
<feature type="repeat" description="ANK" evidence="3">
    <location>
        <begin position="2024"/>
        <end position="2059"/>
    </location>
</feature>
<feature type="repeat" description="ANK" evidence="3">
    <location>
        <begin position="1613"/>
        <end position="1645"/>
    </location>
</feature>
<dbReference type="SUPFAM" id="SSF52540">
    <property type="entry name" value="P-loop containing nucleoside triphosphate hydrolases"/>
    <property type="match status" value="1"/>
</dbReference>
<dbReference type="Proteomes" id="UP000033540">
    <property type="component" value="Unassembled WGS sequence"/>
</dbReference>
<dbReference type="InterPro" id="IPR021858">
    <property type="entry name" value="Fun_TF"/>
</dbReference>
<reference evidence="7 8" key="1">
    <citation type="submission" date="2015-02" db="EMBL/GenBank/DDBJ databases">
        <title>Draft genome sequence of Aspergillus parasiticus SU-1.</title>
        <authorList>
            <person name="Yu J."/>
            <person name="Fedorova N."/>
            <person name="Yin Y."/>
            <person name="Losada L."/>
            <person name="Zafar N."/>
            <person name="Taujale R."/>
            <person name="Ehrlich K.C."/>
            <person name="Bhatnagar D."/>
            <person name="Cleveland T.E."/>
            <person name="Bennett J.W."/>
            <person name="Nierman W.C."/>
        </authorList>
    </citation>
    <scope>NUCLEOTIDE SEQUENCE [LARGE SCALE GENOMIC DNA]</scope>
    <source>
        <strain evidence="8">ATCC 56775 / NRRL 5862 / SRRC 143 / SU-1</strain>
    </source>
</reference>
<comment type="caution">
    <text evidence="7">The sequence shown here is derived from an EMBL/GenBank/DDBJ whole genome shotgun (WGS) entry which is preliminary data.</text>
</comment>
<dbReference type="Gene3D" id="3.40.50.300">
    <property type="entry name" value="P-loop containing nucleotide triphosphate hydrolases"/>
    <property type="match status" value="1"/>
</dbReference>
<dbReference type="InterPro" id="IPR036770">
    <property type="entry name" value="Ankyrin_rpt-contain_sf"/>
</dbReference>
<feature type="repeat" description="ANK" evidence="3">
    <location>
        <begin position="1780"/>
        <end position="1812"/>
    </location>
</feature>
<dbReference type="InterPro" id="IPR054471">
    <property type="entry name" value="GPIID_WHD"/>
</dbReference>
<feature type="repeat" description="ANK" evidence="3">
    <location>
        <begin position="867"/>
        <end position="899"/>
    </location>
</feature>
<feature type="repeat" description="ANK" evidence="3">
    <location>
        <begin position="1038"/>
        <end position="1066"/>
    </location>
</feature>
<evidence type="ECO:0000259" key="5">
    <source>
        <dbReference type="Pfam" id="PF22939"/>
    </source>
</evidence>
<dbReference type="Pfam" id="PF01048">
    <property type="entry name" value="PNP_UDP_1"/>
    <property type="match status" value="1"/>
</dbReference>
<feature type="repeat" description="ANK" evidence="3">
    <location>
        <begin position="1243"/>
        <end position="1275"/>
    </location>
</feature>
<dbReference type="InterPro" id="IPR027417">
    <property type="entry name" value="P-loop_NTPase"/>
</dbReference>
<feature type="repeat" description="ANK" evidence="3">
    <location>
        <begin position="1005"/>
        <end position="1037"/>
    </location>
</feature>
<dbReference type="InterPro" id="IPR056884">
    <property type="entry name" value="NPHP3-like_N"/>
</dbReference>
<dbReference type="Pfam" id="PF24883">
    <property type="entry name" value="NPHP3_N"/>
    <property type="match status" value="1"/>
</dbReference>
<accession>A0A0F0I0B3</accession>
<dbReference type="InterPro" id="IPR002110">
    <property type="entry name" value="Ankyrin_rpt"/>
</dbReference>
<evidence type="ECO:0000256" key="1">
    <source>
        <dbReference type="ARBA" id="ARBA00022737"/>
    </source>
</evidence>
<dbReference type="InterPro" id="IPR000845">
    <property type="entry name" value="Nucleoside_phosphorylase_d"/>
</dbReference>
<feature type="domain" description="GPI inositol-deacylase winged helix" evidence="5">
    <location>
        <begin position="655"/>
        <end position="731"/>
    </location>
</feature>
<evidence type="ECO:0000256" key="2">
    <source>
        <dbReference type="ARBA" id="ARBA00023043"/>
    </source>
</evidence>
<dbReference type="PROSITE" id="PS50297">
    <property type="entry name" value="ANK_REP_REGION"/>
    <property type="match status" value="14"/>
</dbReference>
<dbReference type="GO" id="GO:0003824">
    <property type="term" value="F:catalytic activity"/>
    <property type="evidence" value="ECO:0007669"/>
    <property type="project" value="InterPro"/>
</dbReference>
<dbReference type="SUPFAM" id="SSF48403">
    <property type="entry name" value="Ankyrin repeat"/>
    <property type="match status" value="4"/>
</dbReference>
<feature type="domain" description="Nephrocystin 3-like N-terminal" evidence="6">
    <location>
        <begin position="377"/>
        <end position="544"/>
    </location>
</feature>
<dbReference type="PROSITE" id="PS50088">
    <property type="entry name" value="ANK_REPEAT"/>
    <property type="match status" value="17"/>
</dbReference>
<dbReference type="OrthoDB" id="195446at2759"/>